<protein>
    <submittedName>
        <fullName evidence="2">Uncharacterized protein</fullName>
    </submittedName>
</protein>
<dbReference type="AlphaFoldDB" id="A0A6B0U2V3"/>
<organism evidence="2">
    <name type="scientific">Ixodes ricinus</name>
    <name type="common">Common tick</name>
    <name type="synonym">Acarus ricinus</name>
    <dbReference type="NCBI Taxonomy" id="34613"/>
    <lineage>
        <taxon>Eukaryota</taxon>
        <taxon>Metazoa</taxon>
        <taxon>Ecdysozoa</taxon>
        <taxon>Arthropoda</taxon>
        <taxon>Chelicerata</taxon>
        <taxon>Arachnida</taxon>
        <taxon>Acari</taxon>
        <taxon>Parasitiformes</taxon>
        <taxon>Ixodida</taxon>
        <taxon>Ixodoidea</taxon>
        <taxon>Ixodidae</taxon>
        <taxon>Ixodinae</taxon>
        <taxon>Ixodes</taxon>
    </lineage>
</organism>
<dbReference type="PROSITE" id="PS51257">
    <property type="entry name" value="PROKAR_LIPOPROTEIN"/>
    <property type="match status" value="1"/>
</dbReference>
<proteinExistence type="predicted"/>
<accession>A0A6B0U2V3</accession>
<name>A0A6B0U2V3_IXORI</name>
<evidence type="ECO:0000313" key="2">
    <source>
        <dbReference type="EMBL" id="MXU83050.1"/>
    </source>
</evidence>
<feature type="region of interest" description="Disordered" evidence="1">
    <location>
        <begin position="22"/>
        <end position="60"/>
    </location>
</feature>
<dbReference type="EMBL" id="GIFC01000967">
    <property type="protein sequence ID" value="MXU83050.1"/>
    <property type="molecule type" value="Transcribed_RNA"/>
</dbReference>
<evidence type="ECO:0000256" key="1">
    <source>
        <dbReference type="SAM" id="MobiDB-lite"/>
    </source>
</evidence>
<reference evidence="2" key="1">
    <citation type="submission" date="2019-12" db="EMBL/GenBank/DDBJ databases">
        <title>An insight into the sialome of adult female Ixodes ricinus ticks feeding for 6 days.</title>
        <authorList>
            <person name="Perner J."/>
            <person name="Ribeiro J.M.C."/>
        </authorList>
    </citation>
    <scope>NUCLEOTIDE SEQUENCE</scope>
    <source>
        <strain evidence="2">Semi-engorged</strain>
        <tissue evidence="2">Salivary glands</tissue>
    </source>
</reference>
<sequence>MPWNLPRACPWSATTLASCSGHDLKRRTGTPACPRTTGTLEKPPKRKSGWEPWRRRSPSKTARRLSWYARARA</sequence>